<dbReference type="EMBL" id="NHOO01000016">
    <property type="protein sequence ID" value="OVE46719.1"/>
    <property type="molecule type" value="Genomic_DNA"/>
</dbReference>
<dbReference type="InterPro" id="IPR038729">
    <property type="entry name" value="Rad50/SbcC_AAA"/>
</dbReference>
<dbReference type="PANTHER" id="PTHR32114">
    <property type="entry name" value="ABC TRANSPORTER ABCH.3"/>
    <property type="match status" value="1"/>
</dbReference>
<gene>
    <name evidence="3" type="ORF">CBW21_17645</name>
</gene>
<dbReference type="Proteomes" id="UP000196342">
    <property type="component" value="Unassembled WGS sequence"/>
</dbReference>
<organism evidence="3 4">
    <name type="scientific">Chromobacterium violaceum</name>
    <dbReference type="NCBI Taxonomy" id="536"/>
    <lineage>
        <taxon>Bacteria</taxon>
        <taxon>Pseudomonadati</taxon>
        <taxon>Pseudomonadota</taxon>
        <taxon>Betaproteobacteria</taxon>
        <taxon>Neisseriales</taxon>
        <taxon>Chromobacteriaceae</taxon>
        <taxon>Chromobacterium</taxon>
    </lineage>
</organism>
<evidence type="ECO:0000256" key="1">
    <source>
        <dbReference type="SAM" id="Coils"/>
    </source>
</evidence>
<evidence type="ECO:0000313" key="3">
    <source>
        <dbReference type="EMBL" id="OVE46719.1"/>
    </source>
</evidence>
<proteinExistence type="predicted"/>
<accession>A0A202B5M4</accession>
<dbReference type="Pfam" id="PF13476">
    <property type="entry name" value="AAA_23"/>
    <property type="match status" value="1"/>
</dbReference>
<dbReference type="SUPFAM" id="SSF52540">
    <property type="entry name" value="P-loop containing nucleoside triphosphate hydrolases"/>
    <property type="match status" value="1"/>
</dbReference>
<comment type="caution">
    <text evidence="3">The sequence shown here is derived from an EMBL/GenBank/DDBJ whole genome shotgun (WGS) entry which is preliminary data.</text>
</comment>
<reference evidence="3 4" key="1">
    <citation type="submission" date="2017-05" db="EMBL/GenBank/DDBJ databases">
        <title>Chromobacterium violaceum GHPS1 isolated from Hydrocarbon polluted soil in French Guiana display an awesome secondary metabolite arsenal and a battery of drug and heavy-metal-resistance and detoxification of xenobiotics proteins.</title>
        <authorList>
            <person name="Belbahri L."/>
        </authorList>
    </citation>
    <scope>NUCLEOTIDE SEQUENCE [LARGE SCALE GENOMIC DNA]</scope>
    <source>
        <strain evidence="3 4">GHPS1</strain>
    </source>
</reference>
<evidence type="ECO:0000313" key="4">
    <source>
        <dbReference type="Proteomes" id="UP000196342"/>
    </source>
</evidence>
<keyword evidence="4" id="KW-1185">Reference proteome</keyword>
<dbReference type="GO" id="GO:0006302">
    <property type="term" value="P:double-strand break repair"/>
    <property type="evidence" value="ECO:0007669"/>
    <property type="project" value="InterPro"/>
</dbReference>
<dbReference type="GO" id="GO:0016887">
    <property type="term" value="F:ATP hydrolysis activity"/>
    <property type="evidence" value="ECO:0007669"/>
    <property type="project" value="InterPro"/>
</dbReference>
<dbReference type="PANTHER" id="PTHR32114:SF2">
    <property type="entry name" value="ABC TRANSPORTER ABCH.3"/>
    <property type="match status" value="1"/>
</dbReference>
<dbReference type="RefSeq" id="WP_087698490.1">
    <property type="nucleotide sequence ID" value="NZ_NHOO01000016.1"/>
</dbReference>
<name>A0A202B5M4_CHRVL</name>
<dbReference type="AlphaFoldDB" id="A0A202B5M4"/>
<dbReference type="InterPro" id="IPR027417">
    <property type="entry name" value="P-loop_NTPase"/>
</dbReference>
<keyword evidence="1" id="KW-0175">Coiled coil</keyword>
<feature type="domain" description="Rad50/SbcC-type AAA" evidence="2">
    <location>
        <begin position="5"/>
        <end position="77"/>
    </location>
</feature>
<feature type="coiled-coil region" evidence="1">
    <location>
        <begin position="405"/>
        <end position="432"/>
    </location>
</feature>
<sequence length="607" mass="65085">MKISRIAVKNFQGLQAFDLPVRAPLLMFSGPNGAGKSSLRDAIAMGLSGAPTRVSKKKDFGQLVHEAHQSASIEIDLADGRRSVTALPGDGTKFAGKQIEDENKARAALQYVLAPQQFAAAGADERRGVLFTLTGCVAGADEVAKRLAARGADSTKAEAVLPLLRVGFPAAEEDARNRAKEAKGAWRGVTGETYGDKKAETWRADKPVVDEQQLLQAEQGLDVVDGEIAQAQRKLGELQAQHQAGAGRVAQITKLQELASKVPNIERKLAADELDLANVRDEVVAITTGPAPRVGLVHDLARALNLSLTMAIPFGDMTAEQRGHLKSAGATLEQYAAEHGSLADDGVPPSAADLARLPQLQRSLAMMDRAVANDHRDLQAAKDAATQLQALQSAEDTEYVTDAQLEAAIKKIDEFKARRKQLAADLDVLRASQRAAAAADKKTEDADKHHADVQAWALIADALAPDGIPSELLNDALRPVNDLLFELAKLAGWARVQLNRDMDITADGRMYGLLSESEQWRADTLLALVLAKLSSLKLVVLDRFDVLDLAGRGDLLELLYTLAERGELDTAVLCGTLKAAPQSDELMESFWVQNGEVTTVSVLAKVA</sequence>
<protein>
    <recommendedName>
        <fullName evidence="2">Rad50/SbcC-type AAA domain-containing protein</fullName>
    </recommendedName>
</protein>
<evidence type="ECO:0000259" key="2">
    <source>
        <dbReference type="Pfam" id="PF13476"/>
    </source>
</evidence>
<dbReference type="Gene3D" id="3.40.50.300">
    <property type="entry name" value="P-loop containing nucleotide triphosphate hydrolases"/>
    <property type="match status" value="1"/>
</dbReference>